<dbReference type="RefSeq" id="XP_047758610.1">
    <property type="nucleotide sequence ID" value="XM_047901737.1"/>
</dbReference>
<sequence length="243" mass="26775">MDDSSDMGGITLPTTNSDDPFDGNSLMIFPSAVEPAFTKTPANVKGDYVSSTSTSAPAPAPVHIPAKRKTATPKKGAQQVKKRKTGKKAMASRAIPRSFEECSEPDQMLIRKRDEGSDWNPIRKEWKEMTGESTATSTLPNRYARLKSNFTVIREEDNALLLSAKREVEESFEAQKWDLVARVVAEKGGDTYAGVVLKRQYKKLMVTQAMCEPPEGVRDPDFEVEELPAEDSESEEEVRGSGG</sequence>
<protein>
    <submittedName>
        <fullName evidence="2">Uncharacterized protein</fullName>
    </submittedName>
</protein>
<dbReference type="AlphaFoldDB" id="A0A9Q8LBL1"/>
<gene>
    <name evidence="2" type="ORF">CLAFUR5_02589</name>
</gene>
<dbReference type="GeneID" id="71982467"/>
<accession>A0A9Q8LBL1</accession>
<reference evidence="2" key="2">
    <citation type="journal article" date="2022" name="Microb. Genom.">
        <title>A chromosome-scale genome assembly of the tomato pathogen Cladosporium fulvum reveals a compartmentalized genome architecture and the presence of a dispensable chromosome.</title>
        <authorList>
            <person name="Zaccaron A.Z."/>
            <person name="Chen L.H."/>
            <person name="Samaras A."/>
            <person name="Stergiopoulos I."/>
        </authorList>
    </citation>
    <scope>NUCLEOTIDE SEQUENCE</scope>
    <source>
        <strain evidence="2">Race5_Kim</strain>
    </source>
</reference>
<dbReference type="Proteomes" id="UP000756132">
    <property type="component" value="Chromosome 2"/>
</dbReference>
<organism evidence="2 3">
    <name type="scientific">Passalora fulva</name>
    <name type="common">Tomato leaf mold</name>
    <name type="synonym">Cladosporium fulvum</name>
    <dbReference type="NCBI Taxonomy" id="5499"/>
    <lineage>
        <taxon>Eukaryota</taxon>
        <taxon>Fungi</taxon>
        <taxon>Dikarya</taxon>
        <taxon>Ascomycota</taxon>
        <taxon>Pezizomycotina</taxon>
        <taxon>Dothideomycetes</taxon>
        <taxon>Dothideomycetidae</taxon>
        <taxon>Mycosphaerellales</taxon>
        <taxon>Mycosphaerellaceae</taxon>
        <taxon>Fulvia</taxon>
    </lineage>
</organism>
<evidence type="ECO:0000313" key="2">
    <source>
        <dbReference type="EMBL" id="UJO14244.1"/>
    </source>
</evidence>
<evidence type="ECO:0000256" key="1">
    <source>
        <dbReference type="SAM" id="MobiDB-lite"/>
    </source>
</evidence>
<reference evidence="2" key="1">
    <citation type="submission" date="2021-12" db="EMBL/GenBank/DDBJ databases">
        <authorList>
            <person name="Zaccaron A."/>
            <person name="Stergiopoulos I."/>
        </authorList>
    </citation>
    <scope>NUCLEOTIDE SEQUENCE</scope>
    <source>
        <strain evidence="2">Race5_Kim</strain>
    </source>
</reference>
<dbReference type="OrthoDB" id="5375264at2759"/>
<dbReference type="OMA" id="FEQEKWH"/>
<proteinExistence type="predicted"/>
<name>A0A9Q8LBL1_PASFU</name>
<evidence type="ECO:0000313" key="3">
    <source>
        <dbReference type="Proteomes" id="UP000756132"/>
    </source>
</evidence>
<keyword evidence="3" id="KW-1185">Reference proteome</keyword>
<feature type="compositionally biased region" description="Acidic residues" evidence="1">
    <location>
        <begin position="222"/>
        <end position="236"/>
    </location>
</feature>
<feature type="region of interest" description="Disordered" evidence="1">
    <location>
        <begin position="212"/>
        <end position="243"/>
    </location>
</feature>
<feature type="region of interest" description="Disordered" evidence="1">
    <location>
        <begin position="1"/>
        <end position="23"/>
    </location>
</feature>
<dbReference type="EMBL" id="CP090164">
    <property type="protein sequence ID" value="UJO14244.1"/>
    <property type="molecule type" value="Genomic_DNA"/>
</dbReference>
<dbReference type="KEGG" id="ffu:CLAFUR5_02589"/>
<feature type="region of interest" description="Disordered" evidence="1">
    <location>
        <begin position="42"/>
        <end position="94"/>
    </location>
</feature>